<evidence type="ECO:0000313" key="4">
    <source>
        <dbReference type="EMBL" id="CAF2034713.1"/>
    </source>
</evidence>
<dbReference type="SUPFAM" id="SSF54160">
    <property type="entry name" value="Chromo domain-like"/>
    <property type="match status" value="1"/>
</dbReference>
<dbReference type="SMART" id="SM00298">
    <property type="entry name" value="CHROMO"/>
    <property type="match status" value="1"/>
</dbReference>
<comment type="subcellular location">
    <subcellularLocation>
        <location evidence="1">Nucleus</location>
    </subcellularLocation>
</comment>
<keyword evidence="2" id="KW-0539">Nucleus</keyword>
<dbReference type="InterPro" id="IPR016197">
    <property type="entry name" value="Chromo-like_dom_sf"/>
</dbReference>
<dbReference type="EMBL" id="HG994363">
    <property type="protein sequence ID" value="CAF2034713.1"/>
    <property type="molecule type" value="Genomic_DNA"/>
</dbReference>
<dbReference type="PROSITE" id="PS00598">
    <property type="entry name" value="CHROMO_1"/>
    <property type="match status" value="1"/>
</dbReference>
<sequence length="165" mass="19097">MKKWADEKRRPSEYSVGDLVLVKLLPQQFKAFRSLHKGLIRRYEGPFEIVGKVGKVSYRLDLPDTLKIHPVFHVSMLKPYQADMDDQDRGVSTRAPPVMTKSYDKEIGEVLASKEVRKRGVPRQTHFLIKWKGLPEAEATWEPEEDLWQFRDALKAYMATRASPA</sequence>
<dbReference type="InterPro" id="IPR000953">
    <property type="entry name" value="Chromo/chromo_shadow_dom"/>
</dbReference>
<dbReference type="Pfam" id="PF24626">
    <property type="entry name" value="SH3_Tf2-1"/>
    <property type="match status" value="1"/>
</dbReference>
<dbReference type="Pfam" id="PF00385">
    <property type="entry name" value="Chromo"/>
    <property type="match status" value="1"/>
</dbReference>
<protein>
    <submittedName>
        <fullName evidence="4">(rape) hypothetical protein</fullName>
    </submittedName>
</protein>
<dbReference type="PROSITE" id="PS50013">
    <property type="entry name" value="CHROMO_2"/>
    <property type="match status" value="1"/>
</dbReference>
<gene>
    <name evidence="4" type="ORF">DARMORV10_A09P01570.1</name>
</gene>
<dbReference type="InterPro" id="IPR023779">
    <property type="entry name" value="Chromodomain_CS"/>
</dbReference>
<dbReference type="InterPro" id="IPR023780">
    <property type="entry name" value="Chromo_domain"/>
</dbReference>
<evidence type="ECO:0000256" key="2">
    <source>
        <dbReference type="ARBA" id="ARBA00023242"/>
    </source>
</evidence>
<reference evidence="4" key="1">
    <citation type="submission" date="2021-01" db="EMBL/GenBank/DDBJ databases">
        <authorList>
            <consortium name="Genoscope - CEA"/>
            <person name="William W."/>
        </authorList>
    </citation>
    <scope>NUCLEOTIDE SEQUENCE</scope>
</reference>
<dbReference type="Proteomes" id="UP001295469">
    <property type="component" value="Chromosome A09"/>
</dbReference>
<accession>A0A816NG47</accession>
<dbReference type="AlphaFoldDB" id="A0A816NG47"/>
<dbReference type="GO" id="GO:0005634">
    <property type="term" value="C:nucleus"/>
    <property type="evidence" value="ECO:0007669"/>
    <property type="project" value="UniProtKB-SubCell"/>
</dbReference>
<dbReference type="PANTHER" id="PTHR46148">
    <property type="entry name" value="CHROMO DOMAIN-CONTAINING PROTEIN"/>
    <property type="match status" value="1"/>
</dbReference>
<evidence type="ECO:0000256" key="1">
    <source>
        <dbReference type="ARBA" id="ARBA00004123"/>
    </source>
</evidence>
<feature type="domain" description="Chromo" evidence="3">
    <location>
        <begin position="105"/>
        <end position="165"/>
    </location>
</feature>
<name>A0A816NG47_BRANA</name>
<dbReference type="Gene3D" id="2.40.50.40">
    <property type="match status" value="1"/>
</dbReference>
<proteinExistence type="predicted"/>
<organism evidence="4">
    <name type="scientific">Brassica napus</name>
    <name type="common">Rape</name>
    <dbReference type="NCBI Taxonomy" id="3708"/>
    <lineage>
        <taxon>Eukaryota</taxon>
        <taxon>Viridiplantae</taxon>
        <taxon>Streptophyta</taxon>
        <taxon>Embryophyta</taxon>
        <taxon>Tracheophyta</taxon>
        <taxon>Spermatophyta</taxon>
        <taxon>Magnoliopsida</taxon>
        <taxon>eudicotyledons</taxon>
        <taxon>Gunneridae</taxon>
        <taxon>Pentapetalae</taxon>
        <taxon>rosids</taxon>
        <taxon>malvids</taxon>
        <taxon>Brassicales</taxon>
        <taxon>Brassicaceae</taxon>
        <taxon>Brassiceae</taxon>
        <taxon>Brassica</taxon>
    </lineage>
</organism>
<evidence type="ECO:0000259" key="3">
    <source>
        <dbReference type="PROSITE" id="PS50013"/>
    </source>
</evidence>
<dbReference type="CDD" id="cd00024">
    <property type="entry name" value="CD_CSD"/>
    <property type="match status" value="1"/>
</dbReference>
<dbReference type="PANTHER" id="PTHR46148:SF52">
    <property type="entry name" value="OS04G0603800 PROTEIN"/>
    <property type="match status" value="1"/>
</dbReference>
<dbReference type="InterPro" id="IPR056924">
    <property type="entry name" value="SH3_Tf2-1"/>
</dbReference>